<feature type="transmembrane region" description="Helical" evidence="1">
    <location>
        <begin position="906"/>
        <end position="929"/>
    </location>
</feature>
<keyword evidence="1" id="KW-1133">Transmembrane helix</keyword>
<proteinExistence type="predicted"/>
<reference evidence="2 3" key="1">
    <citation type="submission" date="2019-11" db="EMBL/GenBank/DDBJ databases">
        <title>Pseudomonas karstica sp. nov. and Pseudomonas spelaei sp. nov. from karst caves.</title>
        <authorList>
            <person name="Zeman M."/>
        </authorList>
    </citation>
    <scope>NUCLEOTIDE SEQUENCE [LARGE SCALE GENOMIC DNA]</scope>
    <source>
        <strain evidence="2 3">CCM 7893</strain>
    </source>
</reference>
<accession>A0A6I3WFN9</accession>
<dbReference type="GO" id="GO:0042910">
    <property type="term" value="F:xenobiotic transmembrane transporter activity"/>
    <property type="evidence" value="ECO:0007669"/>
    <property type="project" value="TreeGrafter"/>
</dbReference>
<dbReference type="Gene3D" id="3.30.70.1440">
    <property type="entry name" value="Multidrug efflux transporter AcrB pore domain"/>
    <property type="match status" value="1"/>
</dbReference>
<dbReference type="SUPFAM" id="SSF82714">
    <property type="entry name" value="Multidrug efflux transporter AcrB TolC docking domain, DN and DC subdomains"/>
    <property type="match status" value="2"/>
</dbReference>
<dbReference type="SUPFAM" id="SSF82866">
    <property type="entry name" value="Multidrug efflux transporter AcrB transmembrane domain"/>
    <property type="match status" value="2"/>
</dbReference>
<dbReference type="Gene3D" id="1.20.1640.10">
    <property type="entry name" value="Multidrug efflux transporter AcrB transmembrane domain"/>
    <property type="match status" value="2"/>
</dbReference>
<dbReference type="InterPro" id="IPR027463">
    <property type="entry name" value="AcrB_DN_DC_subdom"/>
</dbReference>
<evidence type="ECO:0000313" key="2">
    <source>
        <dbReference type="EMBL" id="MUF05942.1"/>
    </source>
</evidence>
<feature type="transmembrane region" description="Helical" evidence="1">
    <location>
        <begin position="852"/>
        <end position="871"/>
    </location>
</feature>
<feature type="transmembrane region" description="Helical" evidence="1">
    <location>
        <begin position="333"/>
        <end position="353"/>
    </location>
</feature>
<evidence type="ECO:0000313" key="3">
    <source>
        <dbReference type="Proteomes" id="UP000438196"/>
    </source>
</evidence>
<dbReference type="RefSeq" id="WP_155584193.1">
    <property type="nucleotide sequence ID" value="NZ_JBHSTH010000030.1"/>
</dbReference>
<dbReference type="Proteomes" id="UP000438196">
    <property type="component" value="Unassembled WGS sequence"/>
</dbReference>
<dbReference type="InterPro" id="IPR001036">
    <property type="entry name" value="Acrflvin-R"/>
</dbReference>
<feature type="transmembrane region" description="Helical" evidence="1">
    <location>
        <begin position="360"/>
        <end position="381"/>
    </location>
</feature>
<feature type="transmembrane region" description="Helical" evidence="1">
    <location>
        <begin position="459"/>
        <end position="481"/>
    </location>
</feature>
<dbReference type="Gene3D" id="3.30.70.1320">
    <property type="entry name" value="Multidrug efflux transporter AcrB pore domain like"/>
    <property type="match status" value="1"/>
</dbReference>
<dbReference type="PRINTS" id="PR00702">
    <property type="entry name" value="ACRIFLAVINRP"/>
</dbReference>
<comment type="caution">
    <text evidence="2">The sequence shown here is derived from an EMBL/GenBank/DDBJ whole genome shotgun (WGS) entry which is preliminary data.</text>
</comment>
<feature type="transmembrane region" description="Helical" evidence="1">
    <location>
        <begin position="878"/>
        <end position="900"/>
    </location>
</feature>
<dbReference type="Gene3D" id="3.30.70.1430">
    <property type="entry name" value="Multidrug efflux transporter AcrB pore domain"/>
    <property type="match status" value="2"/>
</dbReference>
<protein>
    <submittedName>
        <fullName evidence="2">MMPL family transporter</fullName>
    </submittedName>
</protein>
<feature type="transmembrane region" description="Helical" evidence="1">
    <location>
        <begin position="528"/>
        <end position="546"/>
    </location>
</feature>
<name>A0A6I3WFN9_9PSED</name>
<feature type="transmembrane region" description="Helical" evidence="1">
    <location>
        <begin position="981"/>
        <end position="1007"/>
    </location>
</feature>
<dbReference type="SUPFAM" id="SSF82693">
    <property type="entry name" value="Multidrug efflux transporter AcrB pore domain, PN1, PN2, PC1 and PC2 subdomains"/>
    <property type="match status" value="3"/>
</dbReference>
<feature type="transmembrane region" description="Helical" evidence="1">
    <location>
        <begin position="387"/>
        <end position="409"/>
    </location>
</feature>
<feature type="transmembrane region" description="Helical" evidence="1">
    <location>
        <begin position="950"/>
        <end position="969"/>
    </location>
</feature>
<dbReference type="OrthoDB" id="9757904at2"/>
<keyword evidence="1" id="KW-0472">Membrane</keyword>
<keyword evidence="1" id="KW-0812">Transmembrane</keyword>
<dbReference type="PANTHER" id="PTHR32063:SF77">
    <property type="entry name" value="ACR FAMILY TRANSPORT PROTEIN"/>
    <property type="match status" value="1"/>
</dbReference>
<gene>
    <name evidence="2" type="ORF">GNF76_16430</name>
</gene>
<keyword evidence="3" id="KW-1185">Reference proteome</keyword>
<dbReference type="PANTHER" id="PTHR32063">
    <property type="match status" value="1"/>
</dbReference>
<organism evidence="2 3">
    <name type="scientific">Pseudomonas spelaei</name>
    <dbReference type="NCBI Taxonomy" id="1055469"/>
    <lineage>
        <taxon>Bacteria</taxon>
        <taxon>Pseudomonadati</taxon>
        <taxon>Pseudomonadota</taxon>
        <taxon>Gammaproteobacteria</taxon>
        <taxon>Pseudomonadales</taxon>
        <taxon>Pseudomonadaceae</taxon>
        <taxon>Pseudomonas</taxon>
    </lineage>
</organism>
<dbReference type="AlphaFoldDB" id="A0A6I3WFN9"/>
<dbReference type="GO" id="GO:0005886">
    <property type="term" value="C:plasma membrane"/>
    <property type="evidence" value="ECO:0007669"/>
    <property type="project" value="TreeGrafter"/>
</dbReference>
<dbReference type="EMBL" id="WNNK01000013">
    <property type="protein sequence ID" value="MUF05942.1"/>
    <property type="molecule type" value="Genomic_DNA"/>
</dbReference>
<dbReference type="Gene3D" id="3.30.2090.10">
    <property type="entry name" value="Multidrug efflux transporter AcrB TolC docking domain, DN and DC subdomains"/>
    <property type="match status" value="2"/>
</dbReference>
<dbReference type="Pfam" id="PF00873">
    <property type="entry name" value="ACR_tran"/>
    <property type="match status" value="1"/>
</dbReference>
<sequence length="1038" mass="111302">MSFQISSWAIRRPIPTLVLFFLLAVVGISAFLRLPINANPRVDFPVVTVAVTLPGAASSELENAVTRRVENAIAGLAGIRHMSSTLSDGTSLTTVEFQLGVDPDRATNDVREVVTEARAELPQSVLEPRVSRVDVEGGAILYYAVDSAERNTVELSWFVDDTVSRALLATPGVQRVQRMGGVNREIRIELKPDRLTALGISAEQVNTQLVQSNVDVPGGRIVLYGREQAIRTLGSALSVEALAARPIALPGGRWATLADLATVRDASSESRELARLNDREVVGFAVYRAKGSSDTVVAKGVEDTIAGLQRSYGDLKIQQFASTVDYTRSSYKMSMMTLLEGAGLTVLVVFFFLRNWRATLVASIALPLSILPTFAAMSLLGYTLNSITLLALTLVIGILVDDAIVEIENIERHLDMGKRPFRAAIDASDAIGFAVIAITATIVAVFLPVSFIGGYIGRYFTQFGVTVSVAVLASMLVARLATPLLAAYLMQPKPGVGSDGHGTHGQPGKLMGRYLSVLDWSLRHRRTALGIGGAFLISSLLLIPLLPTGFLPVSDLSLTQVNVALTPGTPLAQTDEKLREAGSQISQRKEVSAVFTLAGGQDAAGANDVTKGMLLVRLKPPSERELDQKGFEQSLQQDLNQFDDIRFTFQGGSDGRDVSIILLSADPATLSETANELQRQMRGVTGIANVQVNEPLARPELLIQPRLHEAALAGVSASSIGNVMRVATLGEVDASSARFNLTDRQIPIRVALDERSRGDLDILRNLSIPTDDGSSVPLHAVATLGFADGPARIERFDRLRRVSVDADLSAGATLGDALDSINTLPVLQALPDGVRRVEYGDAEYMNEMFDKFGVAMGFGILMVYAVLVLLFKDFLQPITILVALPLSIGGAIAGLLLYGAALDLPAMIGILMLMGIVTKNSILLVEFAIEKRREGVSRKDALLRSGAERARPIIMTTIAMAAGMVPAVLSSGADSGFRAPMAIAVIGGLITSTVLSLVFVPVVFTYMDDLRKYLAQKLGRLTSVTELDRKEGDSLVDH</sequence>
<evidence type="ECO:0000256" key="1">
    <source>
        <dbReference type="SAM" id="Phobius"/>
    </source>
</evidence>
<feature type="transmembrane region" description="Helical" evidence="1">
    <location>
        <begin position="430"/>
        <end position="453"/>
    </location>
</feature>